<dbReference type="Gene3D" id="3.40.50.150">
    <property type="entry name" value="Vaccinia Virus protein VP39"/>
    <property type="match status" value="1"/>
</dbReference>
<feature type="binding site" evidence="14">
    <location>
        <position position="329"/>
    </location>
    <ligand>
        <name>S-adenosyl-L-methionine</name>
        <dbReference type="ChEBI" id="CHEBI:59789"/>
    </ligand>
</feature>
<dbReference type="GO" id="GO:0003723">
    <property type="term" value="F:RNA binding"/>
    <property type="evidence" value="ECO:0007669"/>
    <property type="project" value="UniProtKB-UniRule"/>
</dbReference>
<evidence type="ECO:0000256" key="4">
    <source>
        <dbReference type="ARBA" id="ARBA00012140"/>
    </source>
</evidence>
<dbReference type="FunFam" id="1.10.940.10:FF:000006">
    <property type="entry name" value="16S rRNA (Cytosine(967)-C(5))-methyltransferase RsmB"/>
    <property type="match status" value="1"/>
</dbReference>
<evidence type="ECO:0000313" key="16">
    <source>
        <dbReference type="EMBL" id="RBP06865.1"/>
    </source>
</evidence>
<evidence type="ECO:0000256" key="10">
    <source>
        <dbReference type="ARBA" id="ARBA00022884"/>
    </source>
</evidence>
<dbReference type="Gene3D" id="3.30.70.1170">
    <property type="entry name" value="Sun protein, domain 3"/>
    <property type="match status" value="1"/>
</dbReference>
<keyword evidence="7 14" id="KW-0489">Methyltransferase</keyword>
<dbReference type="GO" id="GO:0006355">
    <property type="term" value="P:regulation of DNA-templated transcription"/>
    <property type="evidence" value="ECO:0007669"/>
    <property type="project" value="InterPro"/>
</dbReference>
<feature type="binding site" evidence="14">
    <location>
        <position position="310"/>
    </location>
    <ligand>
        <name>S-adenosyl-L-methionine</name>
        <dbReference type="ChEBI" id="CHEBI:59789"/>
    </ligand>
</feature>
<feature type="domain" description="SAM-dependent MTase RsmB/NOP-type" evidence="15">
    <location>
        <begin position="170"/>
        <end position="444"/>
    </location>
</feature>
<protein>
    <recommendedName>
        <fullName evidence="4">16S rRNA (cytosine(967)-C(5))-methyltransferase</fullName>
        <ecNumber evidence="4">2.1.1.176</ecNumber>
    </recommendedName>
    <alternativeName>
        <fullName evidence="11">16S rRNA m5C967 methyltransferase</fullName>
    </alternativeName>
    <alternativeName>
        <fullName evidence="12">rRNA (cytosine-C(5)-)-methyltransferase RsmB</fullName>
    </alternativeName>
</protein>
<dbReference type="PRINTS" id="PR02008">
    <property type="entry name" value="RCMTFAMILY"/>
</dbReference>
<feature type="binding site" evidence="14">
    <location>
        <begin position="259"/>
        <end position="265"/>
    </location>
    <ligand>
        <name>S-adenosyl-L-methionine</name>
        <dbReference type="ChEBI" id="CHEBI:59789"/>
    </ligand>
</feature>
<evidence type="ECO:0000256" key="2">
    <source>
        <dbReference type="ARBA" id="ARBA00004496"/>
    </source>
</evidence>
<dbReference type="InterPro" id="IPR018314">
    <property type="entry name" value="RsmB/NOL1/NOP2-like_CS"/>
</dbReference>
<evidence type="ECO:0000256" key="11">
    <source>
        <dbReference type="ARBA" id="ARBA00030399"/>
    </source>
</evidence>
<dbReference type="GO" id="GO:0005737">
    <property type="term" value="C:cytoplasm"/>
    <property type="evidence" value="ECO:0007669"/>
    <property type="project" value="UniProtKB-SubCell"/>
</dbReference>
<keyword evidence="5" id="KW-0963">Cytoplasm</keyword>
<feature type="active site" description="Nucleophile" evidence="14">
    <location>
        <position position="382"/>
    </location>
</feature>
<evidence type="ECO:0000256" key="9">
    <source>
        <dbReference type="ARBA" id="ARBA00022691"/>
    </source>
</evidence>
<accession>A0A366EZH6</accession>
<evidence type="ECO:0000256" key="3">
    <source>
        <dbReference type="ARBA" id="ARBA00007494"/>
    </source>
</evidence>
<keyword evidence="9 14" id="KW-0949">S-adenosyl-L-methionine</keyword>
<dbReference type="EC" id="2.1.1.176" evidence="4"/>
<dbReference type="NCBIfam" id="NF011494">
    <property type="entry name" value="PRK14902.1"/>
    <property type="match status" value="1"/>
</dbReference>
<dbReference type="OrthoDB" id="9810297at2"/>
<organism evidence="16 17">
    <name type="scientific">Rossellomorea aquimaris</name>
    <dbReference type="NCBI Taxonomy" id="189382"/>
    <lineage>
        <taxon>Bacteria</taxon>
        <taxon>Bacillati</taxon>
        <taxon>Bacillota</taxon>
        <taxon>Bacilli</taxon>
        <taxon>Bacillales</taxon>
        <taxon>Bacillaceae</taxon>
        <taxon>Rossellomorea</taxon>
    </lineage>
</organism>
<evidence type="ECO:0000256" key="5">
    <source>
        <dbReference type="ARBA" id="ARBA00022490"/>
    </source>
</evidence>
<dbReference type="InterPro" id="IPR001678">
    <property type="entry name" value="MeTrfase_RsmB-F_NOP2_dom"/>
</dbReference>
<comment type="caution">
    <text evidence="16">The sequence shown here is derived from an EMBL/GenBank/DDBJ whole genome shotgun (WGS) entry which is preliminary data.</text>
</comment>
<keyword evidence="10 14" id="KW-0694">RNA-binding</keyword>
<reference evidence="16 17" key="1">
    <citation type="submission" date="2018-06" db="EMBL/GenBank/DDBJ databases">
        <title>Freshwater and sediment microbial communities from various areas in North America, analyzing microbe dynamics in response to fracking.</title>
        <authorList>
            <person name="Lamendella R."/>
        </authorList>
    </citation>
    <scope>NUCLEOTIDE SEQUENCE [LARGE SCALE GENOMIC DNA]</scope>
    <source>
        <strain evidence="16 17">97B</strain>
    </source>
</reference>
<dbReference type="EMBL" id="QNRJ01000002">
    <property type="protein sequence ID" value="RBP06865.1"/>
    <property type="molecule type" value="Genomic_DNA"/>
</dbReference>
<dbReference type="CDD" id="cd02440">
    <property type="entry name" value="AdoMet_MTases"/>
    <property type="match status" value="1"/>
</dbReference>
<dbReference type="SUPFAM" id="SSF53335">
    <property type="entry name" value="S-adenosyl-L-methionine-dependent methyltransferases"/>
    <property type="match status" value="1"/>
</dbReference>
<dbReference type="InterPro" id="IPR035926">
    <property type="entry name" value="NusB-like_sf"/>
</dbReference>
<dbReference type="SUPFAM" id="SSF48013">
    <property type="entry name" value="NusB-like"/>
    <property type="match status" value="1"/>
</dbReference>
<gene>
    <name evidence="16" type="ORF">DET59_102248</name>
</gene>
<dbReference type="Pfam" id="PF01189">
    <property type="entry name" value="Methyltr_RsmB-F"/>
    <property type="match status" value="1"/>
</dbReference>
<dbReference type="Pfam" id="PF22458">
    <property type="entry name" value="RsmF-B_ferredox"/>
    <property type="match status" value="1"/>
</dbReference>
<evidence type="ECO:0000259" key="15">
    <source>
        <dbReference type="PROSITE" id="PS51686"/>
    </source>
</evidence>
<evidence type="ECO:0000256" key="14">
    <source>
        <dbReference type="PROSITE-ProRule" id="PRU01023"/>
    </source>
</evidence>
<dbReference type="InterPro" id="IPR029063">
    <property type="entry name" value="SAM-dependent_MTases_sf"/>
</dbReference>
<dbReference type="PANTHER" id="PTHR22807">
    <property type="entry name" value="NOP2 YEAST -RELATED NOL1/NOP2/FMU SUN DOMAIN-CONTAINING"/>
    <property type="match status" value="1"/>
</dbReference>
<dbReference type="FunFam" id="3.30.70.1170:FF:000003">
    <property type="entry name" value="16S rRNA (Cytosine(967)-C(5))-methyltransferase RsmB"/>
    <property type="match status" value="1"/>
</dbReference>
<comment type="catalytic activity">
    <reaction evidence="13">
        <text>cytidine(967) in 16S rRNA + S-adenosyl-L-methionine = 5-methylcytidine(967) in 16S rRNA + S-adenosyl-L-homocysteine + H(+)</text>
        <dbReference type="Rhea" id="RHEA:42748"/>
        <dbReference type="Rhea" id="RHEA-COMP:10219"/>
        <dbReference type="Rhea" id="RHEA-COMP:10220"/>
        <dbReference type="ChEBI" id="CHEBI:15378"/>
        <dbReference type="ChEBI" id="CHEBI:57856"/>
        <dbReference type="ChEBI" id="CHEBI:59789"/>
        <dbReference type="ChEBI" id="CHEBI:74483"/>
        <dbReference type="ChEBI" id="CHEBI:82748"/>
        <dbReference type="EC" id="2.1.1.176"/>
    </reaction>
</comment>
<dbReference type="PROSITE" id="PS51686">
    <property type="entry name" value="SAM_MT_RSMB_NOP"/>
    <property type="match status" value="1"/>
</dbReference>
<dbReference type="PROSITE" id="PS01153">
    <property type="entry name" value="NOL1_NOP2_SUN"/>
    <property type="match status" value="1"/>
</dbReference>
<keyword evidence="6" id="KW-0698">rRNA processing</keyword>
<comment type="similarity">
    <text evidence="3 14">Belongs to the class I-like SAM-binding methyltransferase superfamily. RsmB/NOP family.</text>
</comment>
<dbReference type="FunFam" id="3.40.50.150:FF:000022">
    <property type="entry name" value="Ribosomal RNA small subunit methyltransferase B"/>
    <property type="match status" value="1"/>
</dbReference>
<dbReference type="AlphaFoldDB" id="A0A366EZH6"/>
<dbReference type="InterPro" id="IPR049560">
    <property type="entry name" value="MeTrfase_RsmB-F_NOP2_cat"/>
</dbReference>
<dbReference type="Gene3D" id="1.10.940.10">
    <property type="entry name" value="NusB-like"/>
    <property type="match status" value="1"/>
</dbReference>
<feature type="binding site" evidence="14">
    <location>
        <position position="283"/>
    </location>
    <ligand>
        <name>S-adenosyl-L-methionine</name>
        <dbReference type="ChEBI" id="CHEBI:59789"/>
    </ligand>
</feature>
<proteinExistence type="inferred from homology"/>
<dbReference type="Pfam" id="PF01029">
    <property type="entry name" value="NusB"/>
    <property type="match status" value="1"/>
</dbReference>
<evidence type="ECO:0000256" key="1">
    <source>
        <dbReference type="ARBA" id="ARBA00002724"/>
    </source>
</evidence>
<evidence type="ECO:0000256" key="8">
    <source>
        <dbReference type="ARBA" id="ARBA00022679"/>
    </source>
</evidence>
<dbReference type="InterPro" id="IPR004573">
    <property type="entry name" value="rRNA_ssu_MeTfrase_B"/>
</dbReference>
<evidence type="ECO:0000256" key="6">
    <source>
        <dbReference type="ARBA" id="ARBA00022552"/>
    </source>
</evidence>
<comment type="function">
    <text evidence="1">Specifically methylates the cytosine at position 967 (m5C967) of 16S rRNA.</text>
</comment>
<dbReference type="NCBIfam" id="TIGR00563">
    <property type="entry name" value="rsmB"/>
    <property type="match status" value="1"/>
</dbReference>
<sequence length="453" mass="50905">MSKQNKTVREAALDVIEAVEKNQSYSNLLLNSVIEKNQLPSKDIGLLTELTYGTIQRKMTLDFYLAPFLKGKLDEWVRHLLRLSLYQLVYLDRIPDRAVFYEAVEIAKKRGHKGISGLVNGVLRSVQRKGLPSLDTIKDPIERVAIETSHPYWLVKRWEEQFGLDKTKEMCETNLIAPKQTARVNTTKITREELIQLLTDNGNEVKESPIVPEAIQSLRGNLAKTDEYRNGQFTIQDESSMLVSYALKLENGMKVLDACAAPGGKTTHIAEKLSGTGEVHALDLHKHKVKLIEENATRLGLNNVKTATLDSRKAGEKFEKESFDRILVDAPCSGLGVLRRKPDIKYAKKESDLLSLQKIQLDILSAVAPLLKKDGLLVYSTCTVDQNENEGTVSAFLSDHPEFEPHPLVDLPGSITPFIKENQLQVFPQDFGGDGFFISCFRKNESKLIKMSK</sequence>
<evidence type="ECO:0000313" key="17">
    <source>
        <dbReference type="Proteomes" id="UP000252118"/>
    </source>
</evidence>
<dbReference type="Proteomes" id="UP000252118">
    <property type="component" value="Unassembled WGS sequence"/>
</dbReference>
<comment type="subcellular location">
    <subcellularLocation>
        <location evidence="2">Cytoplasm</location>
    </subcellularLocation>
</comment>
<evidence type="ECO:0000256" key="12">
    <source>
        <dbReference type="ARBA" id="ARBA00031088"/>
    </source>
</evidence>
<evidence type="ECO:0000256" key="13">
    <source>
        <dbReference type="ARBA" id="ARBA00047283"/>
    </source>
</evidence>
<dbReference type="GO" id="GO:0008649">
    <property type="term" value="F:rRNA methyltransferase activity"/>
    <property type="evidence" value="ECO:0007669"/>
    <property type="project" value="InterPro"/>
</dbReference>
<dbReference type="InterPro" id="IPR023267">
    <property type="entry name" value="RCMT"/>
</dbReference>
<evidence type="ECO:0000256" key="7">
    <source>
        <dbReference type="ARBA" id="ARBA00022603"/>
    </source>
</evidence>
<dbReference type="InterPro" id="IPR054728">
    <property type="entry name" value="RsmB-like_ferredoxin"/>
</dbReference>
<dbReference type="PANTHER" id="PTHR22807:SF53">
    <property type="entry name" value="RIBOSOMAL RNA SMALL SUBUNIT METHYLTRANSFERASE B-RELATED"/>
    <property type="match status" value="1"/>
</dbReference>
<dbReference type="RefSeq" id="WP_113968264.1">
    <property type="nucleotide sequence ID" value="NZ_QNRJ01000002.1"/>
</dbReference>
<keyword evidence="8 14" id="KW-0808">Transferase</keyword>
<dbReference type="InterPro" id="IPR006027">
    <property type="entry name" value="NusB_RsmB_TIM44"/>
</dbReference>
<name>A0A366EZH6_9BACI</name>